<dbReference type="InParanoid" id="A0A0V0QIT9"/>
<keyword evidence="3" id="KW-1185">Reference proteome</keyword>
<accession>A0A0V0QIT9</accession>
<dbReference type="AlphaFoldDB" id="A0A0V0QIT9"/>
<gene>
    <name evidence="2" type="ORF">PPERSA_06332</name>
</gene>
<evidence type="ECO:0000256" key="1">
    <source>
        <dbReference type="SAM" id="Coils"/>
    </source>
</evidence>
<reference evidence="2 3" key="1">
    <citation type="journal article" date="2015" name="Sci. Rep.">
        <title>Genome of the facultative scuticociliatosis pathogen Pseudocohnilembus persalinus provides insight into its virulence through horizontal gene transfer.</title>
        <authorList>
            <person name="Xiong J."/>
            <person name="Wang G."/>
            <person name="Cheng J."/>
            <person name="Tian M."/>
            <person name="Pan X."/>
            <person name="Warren A."/>
            <person name="Jiang C."/>
            <person name="Yuan D."/>
            <person name="Miao W."/>
        </authorList>
    </citation>
    <scope>NUCLEOTIDE SEQUENCE [LARGE SCALE GENOMIC DNA]</scope>
    <source>
        <strain evidence="2">36N120E</strain>
    </source>
</reference>
<dbReference type="OMA" id="DINTVCH"/>
<feature type="coiled-coil region" evidence="1">
    <location>
        <begin position="445"/>
        <end position="531"/>
    </location>
</feature>
<comment type="caution">
    <text evidence="2">The sequence shown here is derived from an EMBL/GenBank/DDBJ whole genome shotgun (WGS) entry which is preliminary data.</text>
</comment>
<organism evidence="2 3">
    <name type="scientific">Pseudocohnilembus persalinus</name>
    <name type="common">Ciliate</name>
    <dbReference type="NCBI Taxonomy" id="266149"/>
    <lineage>
        <taxon>Eukaryota</taxon>
        <taxon>Sar</taxon>
        <taxon>Alveolata</taxon>
        <taxon>Ciliophora</taxon>
        <taxon>Intramacronucleata</taxon>
        <taxon>Oligohymenophorea</taxon>
        <taxon>Scuticociliatia</taxon>
        <taxon>Philasterida</taxon>
        <taxon>Pseudocohnilembidae</taxon>
        <taxon>Pseudocohnilembus</taxon>
    </lineage>
</organism>
<dbReference type="Proteomes" id="UP000054937">
    <property type="component" value="Unassembled WGS sequence"/>
</dbReference>
<name>A0A0V0QIT9_PSEPJ</name>
<evidence type="ECO:0000313" key="2">
    <source>
        <dbReference type="EMBL" id="KRX02137.1"/>
    </source>
</evidence>
<keyword evidence="1" id="KW-0175">Coiled coil</keyword>
<sequence>MDSHKSYSFFQQQISQLSERNKNIRNHQNQYLKQFTDVIKIIIPQKEQPEKTAEINLINIFDDFNNSTQYKQKFSKELEEILQLSQSYQYVTKEKLQKLSAKSKSKLIKYLINTVFDQSKNLIFYDTSQSQLQLQNNPITTNQYINYKENLDLLKKFSKVTTMCTKFSRILDPLEILKKLDSEEQKKQEQQDQNLTNMQNFQSSQNNNLMTFNSQENFLHFDQNASPKEYIFQKGQIPSQFLSPQSSKSLEKSTFITDKNDNFSSISDQQISKNDTNFKYKSLEKSRQKSSFKPYLYPKYLDTVGPSLQPQLKQNMDLEQFDDFRREYIKDRIHEDVQHKFKKQINNLESNLSGKIVQNQVETNDLITQINNLQAKFLIIQKEQGIEQLVKEYEKEINLQQGTIQTLRNQISSLCTSKQYDQNEYEDNQKVKYYTEKINKFKQIISNLNNLMGEKDQEMQQLKRKEKQKLVNKAIENNYVKKLQIAQKEKNFFQQRNDDLMQNTEALNNIIEDLKKQNLQLNKKIDLLYKHGRKLSCDGDNDKENKNNQNLLQLKIKNQNAKLEKIVENEIFDLLQKFLKQQGLTNFNNFGTNNPEVKKTNEFMRQFILQQINI</sequence>
<dbReference type="EMBL" id="LDAU01000157">
    <property type="protein sequence ID" value="KRX02137.1"/>
    <property type="molecule type" value="Genomic_DNA"/>
</dbReference>
<protein>
    <submittedName>
        <fullName evidence="2">Uncharacterized protein</fullName>
    </submittedName>
</protein>
<proteinExistence type="predicted"/>
<evidence type="ECO:0000313" key="3">
    <source>
        <dbReference type="Proteomes" id="UP000054937"/>
    </source>
</evidence>